<gene>
    <name evidence="1" type="ORF">A9255_04570</name>
    <name evidence="2" type="ORF">Xhom_03700</name>
</gene>
<dbReference type="KEGG" id="xho:A9255_04570"/>
<evidence type="ECO:0000313" key="1">
    <source>
        <dbReference type="EMBL" id="AOM39911.1"/>
    </source>
</evidence>
<keyword evidence="3" id="KW-1185">Reference proteome</keyword>
<dbReference type="RefSeq" id="WP_069315656.1">
    <property type="nucleotide sequence ID" value="NZ_CAWNQJ010000090.1"/>
</dbReference>
<evidence type="ECO:0000313" key="3">
    <source>
        <dbReference type="Proteomes" id="UP000094600"/>
    </source>
</evidence>
<dbReference type="Proteomes" id="UP000225433">
    <property type="component" value="Unassembled WGS sequence"/>
</dbReference>
<dbReference type="EMBL" id="NJAI01000006">
    <property type="protein sequence ID" value="PHM53699.1"/>
    <property type="molecule type" value="Genomic_DNA"/>
</dbReference>
<dbReference type="EMBL" id="CP016176">
    <property type="protein sequence ID" value="AOM39911.1"/>
    <property type="molecule type" value="Genomic_DNA"/>
</dbReference>
<evidence type="ECO:0000313" key="4">
    <source>
        <dbReference type="Proteomes" id="UP000225433"/>
    </source>
</evidence>
<protein>
    <submittedName>
        <fullName evidence="2">Uncharacterized protein</fullName>
    </submittedName>
</protein>
<organism evidence="2 4">
    <name type="scientific">Xenorhabdus hominickii</name>
    <dbReference type="NCBI Taxonomy" id="351679"/>
    <lineage>
        <taxon>Bacteria</taxon>
        <taxon>Pseudomonadati</taxon>
        <taxon>Pseudomonadota</taxon>
        <taxon>Gammaproteobacteria</taxon>
        <taxon>Enterobacterales</taxon>
        <taxon>Morganellaceae</taxon>
        <taxon>Xenorhabdus</taxon>
    </lineage>
</organism>
<sequence length="130" mass="14695">MKDEKFAQNIIALSIKNAGYNSIFDICRHSHVSFSRSLQGVSALTSLMVYKEARNRSEILKLIVGNSNDKSTHNENSVMSDEVISIDSLFTDSSQHLLEIASGKAFPSMDINARESFSEYRIQIIFYHLM</sequence>
<proteinExistence type="predicted"/>
<name>A0A2G0Q3C1_XENHO</name>
<dbReference type="Proteomes" id="UP000094600">
    <property type="component" value="Chromosome"/>
</dbReference>
<dbReference type="AlphaFoldDB" id="A0A2G0Q3C1"/>
<reference evidence="1 3" key="1">
    <citation type="submission" date="2016-06" db="EMBL/GenBank/DDBJ databases">
        <title>Bacterial characters and pathogenicity of Xenorhabdus hominickii from an entomopathogenic nematode, Steinernema monticolum.</title>
        <authorList>
            <person name="Park Y."/>
            <person name="Kim Y."/>
        </authorList>
    </citation>
    <scope>NUCLEOTIDE SEQUENCE [LARGE SCALE GENOMIC DNA]</scope>
    <source>
        <strain evidence="1 3">ANU1</strain>
    </source>
</reference>
<evidence type="ECO:0000313" key="2">
    <source>
        <dbReference type="EMBL" id="PHM53699.1"/>
    </source>
</evidence>
<accession>A0A2G0Q3C1</accession>
<reference evidence="2 4" key="2">
    <citation type="journal article" date="2017" name="Nat. Microbiol.">
        <title>Natural product diversity associated with the nematode symbionts Photorhabdus and Xenorhabdus.</title>
        <authorList>
            <person name="Tobias N.J."/>
            <person name="Wolff H."/>
            <person name="Djahanschiri B."/>
            <person name="Grundmann F."/>
            <person name="Kronenwerth M."/>
            <person name="Shi Y.M."/>
            <person name="Simonyi S."/>
            <person name="Grun P."/>
            <person name="Shapiro-Ilan D."/>
            <person name="Pidot S.J."/>
            <person name="Stinear T.P."/>
            <person name="Ebersberger I."/>
            <person name="Bode H.B."/>
        </authorList>
    </citation>
    <scope>NUCLEOTIDE SEQUENCE [LARGE SCALE GENOMIC DNA]</scope>
    <source>
        <strain evidence="2 4">DSM 17903</strain>
    </source>
</reference>